<evidence type="ECO:0000256" key="5">
    <source>
        <dbReference type="ARBA" id="ARBA00022737"/>
    </source>
</evidence>
<dbReference type="InterPro" id="IPR036322">
    <property type="entry name" value="WD40_repeat_dom_sf"/>
</dbReference>
<keyword evidence="8" id="KW-0653">Protein transport</keyword>
<evidence type="ECO:0000256" key="4">
    <source>
        <dbReference type="ARBA" id="ARBA00022574"/>
    </source>
</evidence>
<gene>
    <name evidence="11" type="ORF">HaLaN_03926</name>
</gene>
<feature type="region of interest" description="Disordered" evidence="10">
    <location>
        <begin position="1081"/>
        <end position="1108"/>
    </location>
</feature>
<dbReference type="GO" id="GO:0030127">
    <property type="term" value="C:COPII vesicle coat"/>
    <property type="evidence" value="ECO:0007669"/>
    <property type="project" value="TreeGrafter"/>
</dbReference>
<dbReference type="EMBL" id="BLLF01000192">
    <property type="protein sequence ID" value="GFH08887.1"/>
    <property type="molecule type" value="Genomic_DNA"/>
</dbReference>
<sequence>MPHLKQLDRSATLAFCPEKLPGNVLTLIAAGTVAGAVDMTFSTNSVLEICSLDFANGSEQPSVVGSVQAPDRFNRLAWGQRLSSDASFPSMGLLAGGLADGSVCLWDPALIASKSDGRQPLLAKMQKHTGAFNTFSPNLLASGAADSDLCIWDLAKPATPSLYPALKGSSANGPGLASNEITFIAWNRKVQHILASSSTNGTTVVWDLKRQKPVISFRDPNSQRRASVLQWNPEVATQLVVASDDDRSPTLQMWDLRNSVSPLKEFVGHTKGVLGMAWSPHDSSLLLSSAKDNRNICWDVHSTDILCELPPSNNWNFDVQWCPTIPGVFSTSSFDGHVAVHSLHACTLPKITERVNADLSVTHQASGETVPLKKAPVWMKRPCGATFGFGGRLVTFANHRVTAMDASGQQVQRDQGIVTLSQVVTERELVARSEAFEAAIAGGDKTTLLSYCEVKAKAGKAADVSSMQPGGSGSQEDGETWAFLSLLFEAAGAHAGANGSAAGVAAGMGALNLAGSSTTSPTRLHGASGTDGGSATSFFAGQDDDPDFFDKLPDEGLMPNGASAPATPLRRSAGGADMALAGTKPAAAGELPQAATGAVVYKAQCQGRHGVGQLYRSGMMRQVLGAGGQRWPGLVAFHWVLCTGESERGSGAGTLMPQLSSLPDVSMEMEDEIQRALIAGNYETAVESCFKANRLADALLIANIFNSSDLYKRTMHRYMKRCPKPFMQIVRANVEGDFEALVRSRPVGQWRETLALLATYTQQDSSPQPPPPVAVAVPQEDWTRLCDLLASRLSLAGQHHAASLCYICAGNVEAVVAYWARSLAGAAGGAAGLHREGGGHGPGDWQQEGQRGAGRPGDPLRIHTGSTGEAQQLLHAEPTRTCDSGFPHLASGLDPSSGPPLLPWLDHPSGCMATALDYLDYVPGEASTAVAVLKDRIYRSGTAASTGVVAQGNAGSYRGHPPPFPFIQEEVRPAAAPAAQQPAKVRGVARVRCMLKGLKQPAGQLVQQRQLRDRSWTDHGDGIGSNPEAETWFMVAMVEMGWAGNTKERSDNDHTMASAVKLQADCCSPAASAFGGYASGYGHASSHQPQPAQPAYHAAATGTQYGQH</sequence>
<comment type="caution">
    <text evidence="11">The sequence shown here is derived from an EMBL/GenBank/DDBJ whole genome shotgun (WGS) entry which is preliminary data.</text>
</comment>
<dbReference type="GO" id="GO:0005198">
    <property type="term" value="F:structural molecule activity"/>
    <property type="evidence" value="ECO:0007669"/>
    <property type="project" value="TreeGrafter"/>
</dbReference>
<evidence type="ECO:0000256" key="6">
    <source>
        <dbReference type="ARBA" id="ARBA00022824"/>
    </source>
</evidence>
<feature type="non-terminal residue" evidence="11">
    <location>
        <position position="1108"/>
    </location>
</feature>
<dbReference type="GO" id="GO:0007029">
    <property type="term" value="P:endoplasmic reticulum organization"/>
    <property type="evidence" value="ECO:0007669"/>
    <property type="project" value="TreeGrafter"/>
</dbReference>
<name>A0A699YFK1_HAELA</name>
<dbReference type="GO" id="GO:0015031">
    <property type="term" value="P:protein transport"/>
    <property type="evidence" value="ECO:0007669"/>
    <property type="project" value="UniProtKB-KW"/>
</dbReference>
<dbReference type="GO" id="GO:0090110">
    <property type="term" value="P:COPII-coated vesicle cargo loading"/>
    <property type="evidence" value="ECO:0007669"/>
    <property type="project" value="TreeGrafter"/>
</dbReference>
<dbReference type="Pfam" id="PF00400">
    <property type="entry name" value="WD40"/>
    <property type="match status" value="1"/>
</dbReference>
<evidence type="ECO:0000313" key="12">
    <source>
        <dbReference type="Proteomes" id="UP000485058"/>
    </source>
</evidence>
<protein>
    <submittedName>
        <fullName evidence="11">WD_REPEATS_REGION domain-containing protein</fullName>
    </submittedName>
</protein>
<dbReference type="InterPro" id="IPR001680">
    <property type="entry name" value="WD40_rpt"/>
</dbReference>
<reference evidence="11 12" key="1">
    <citation type="submission" date="2020-02" db="EMBL/GenBank/DDBJ databases">
        <title>Draft genome sequence of Haematococcus lacustris strain NIES-144.</title>
        <authorList>
            <person name="Morimoto D."/>
            <person name="Nakagawa S."/>
            <person name="Yoshida T."/>
            <person name="Sawayama S."/>
        </authorList>
    </citation>
    <scope>NUCLEOTIDE SEQUENCE [LARGE SCALE GENOMIC DNA]</scope>
    <source>
        <strain evidence="11 12">NIES-144</strain>
    </source>
</reference>
<keyword evidence="6" id="KW-0256">Endoplasmic reticulum</keyword>
<proteinExistence type="inferred from homology"/>
<keyword evidence="12" id="KW-1185">Reference proteome</keyword>
<feature type="region of interest" description="Disordered" evidence="10">
    <location>
        <begin position="830"/>
        <end position="865"/>
    </location>
</feature>
<dbReference type="AlphaFoldDB" id="A0A699YFK1"/>
<organism evidence="11 12">
    <name type="scientific">Haematococcus lacustris</name>
    <name type="common">Green alga</name>
    <name type="synonym">Haematococcus pluvialis</name>
    <dbReference type="NCBI Taxonomy" id="44745"/>
    <lineage>
        <taxon>Eukaryota</taxon>
        <taxon>Viridiplantae</taxon>
        <taxon>Chlorophyta</taxon>
        <taxon>core chlorophytes</taxon>
        <taxon>Chlorophyceae</taxon>
        <taxon>CS clade</taxon>
        <taxon>Chlamydomonadales</taxon>
        <taxon>Haematococcaceae</taxon>
        <taxon>Haematococcus</taxon>
    </lineage>
</organism>
<evidence type="ECO:0000313" key="11">
    <source>
        <dbReference type="EMBL" id="GFH08887.1"/>
    </source>
</evidence>
<keyword evidence="5" id="KW-0677">Repeat</keyword>
<dbReference type="PROSITE" id="PS50082">
    <property type="entry name" value="WD_REPEATS_2"/>
    <property type="match status" value="1"/>
</dbReference>
<evidence type="ECO:0000256" key="2">
    <source>
        <dbReference type="ARBA" id="ARBA00009358"/>
    </source>
</evidence>
<dbReference type="Proteomes" id="UP000485058">
    <property type="component" value="Unassembled WGS sequence"/>
</dbReference>
<dbReference type="Gene3D" id="2.130.10.10">
    <property type="entry name" value="YVTN repeat-like/Quinoprotein amine dehydrogenase"/>
    <property type="match status" value="1"/>
</dbReference>
<evidence type="ECO:0000256" key="7">
    <source>
        <dbReference type="ARBA" id="ARBA00022892"/>
    </source>
</evidence>
<comment type="subcellular location">
    <subcellularLocation>
        <location evidence="1">Endoplasmic reticulum</location>
    </subcellularLocation>
</comment>
<dbReference type="Gene3D" id="1.25.40.1030">
    <property type="match status" value="1"/>
</dbReference>
<feature type="compositionally biased region" description="Low complexity" evidence="10">
    <location>
        <begin position="1081"/>
        <end position="1100"/>
    </location>
</feature>
<evidence type="ECO:0000256" key="3">
    <source>
        <dbReference type="ARBA" id="ARBA00022448"/>
    </source>
</evidence>
<evidence type="ECO:0000256" key="8">
    <source>
        <dbReference type="ARBA" id="ARBA00022927"/>
    </source>
</evidence>
<feature type="region of interest" description="Disordered" evidence="10">
    <location>
        <begin position="516"/>
        <end position="540"/>
    </location>
</feature>
<feature type="repeat" description="WD" evidence="9">
    <location>
        <begin position="266"/>
        <end position="308"/>
    </location>
</feature>
<dbReference type="GO" id="GO:0070971">
    <property type="term" value="C:endoplasmic reticulum exit site"/>
    <property type="evidence" value="ECO:0007669"/>
    <property type="project" value="TreeGrafter"/>
</dbReference>
<evidence type="ECO:0000256" key="1">
    <source>
        <dbReference type="ARBA" id="ARBA00004240"/>
    </source>
</evidence>
<dbReference type="SUPFAM" id="SSF50978">
    <property type="entry name" value="WD40 repeat-like"/>
    <property type="match status" value="1"/>
</dbReference>
<evidence type="ECO:0000256" key="10">
    <source>
        <dbReference type="SAM" id="MobiDB-lite"/>
    </source>
</evidence>
<evidence type="ECO:0000256" key="9">
    <source>
        <dbReference type="PROSITE-ProRule" id="PRU00221"/>
    </source>
</evidence>
<dbReference type="InterPro" id="IPR015943">
    <property type="entry name" value="WD40/YVTN_repeat-like_dom_sf"/>
</dbReference>
<dbReference type="InterPro" id="IPR040251">
    <property type="entry name" value="SEC31-like"/>
</dbReference>
<comment type="similarity">
    <text evidence="2">Belongs to the WD repeat SEC31 family.</text>
</comment>
<dbReference type="PANTHER" id="PTHR13923">
    <property type="entry name" value="SEC31-RELATED PROTEIN"/>
    <property type="match status" value="1"/>
</dbReference>
<keyword evidence="4 9" id="KW-0853">WD repeat</keyword>
<keyword evidence="3" id="KW-0813">Transport</keyword>
<dbReference type="SMART" id="SM00320">
    <property type="entry name" value="WD40"/>
    <property type="match status" value="6"/>
</dbReference>
<keyword evidence="7" id="KW-0931">ER-Golgi transport</keyword>
<accession>A0A699YFK1</accession>
<dbReference type="PANTHER" id="PTHR13923:SF11">
    <property type="entry name" value="SECRETORY 31, ISOFORM D"/>
    <property type="match status" value="1"/>
</dbReference>